<organism evidence="2 3">
    <name type="scientific">Lichenicoccus roseus</name>
    <dbReference type="NCBI Taxonomy" id="2683649"/>
    <lineage>
        <taxon>Bacteria</taxon>
        <taxon>Pseudomonadati</taxon>
        <taxon>Pseudomonadota</taxon>
        <taxon>Alphaproteobacteria</taxon>
        <taxon>Acetobacterales</taxon>
        <taxon>Acetobacteraceae</taxon>
        <taxon>Lichenicoccus</taxon>
    </lineage>
</organism>
<reference evidence="2 3" key="1">
    <citation type="submission" date="2019-05" db="EMBL/GenBank/DDBJ databases">
        <authorList>
            <person name="Pankratov T."/>
            <person name="Grouzdev D."/>
        </authorList>
    </citation>
    <scope>NUCLEOTIDE SEQUENCE [LARGE SCALE GENOMIC DNA]</scope>
    <source>
        <strain evidence="2 3">KEBCLARHB70R</strain>
    </source>
</reference>
<dbReference type="RefSeq" id="WP_138324502.1">
    <property type="nucleotide sequence ID" value="NZ_VCDI01000001.1"/>
</dbReference>
<protein>
    <submittedName>
        <fullName evidence="2">Glycosyltransferase family 61 protein</fullName>
    </submittedName>
</protein>
<dbReference type="InterPro" id="IPR049625">
    <property type="entry name" value="Glyco_transf_61_cat"/>
</dbReference>
<evidence type="ECO:0000313" key="2">
    <source>
        <dbReference type="EMBL" id="TLU74250.1"/>
    </source>
</evidence>
<feature type="domain" description="Glycosyltransferase 61 catalytic" evidence="1">
    <location>
        <begin position="139"/>
        <end position="313"/>
    </location>
</feature>
<comment type="caution">
    <text evidence="2">The sequence shown here is derived from an EMBL/GenBank/DDBJ whole genome shotgun (WGS) entry which is preliminary data.</text>
</comment>
<keyword evidence="2" id="KW-0808">Transferase</keyword>
<sequence>MRHVETVDVTELAPACPLLDCLRDWRGFAVLDAASEARATDRWLKLENQPDAQWEWSGGIPAVAIPPIGCYFLRDIEISGSGYLFSGERFVRERTHTSDVAMNRLNENYPGNPLDHPRGHRVTVDEPLLMITGAGNPTYGHWILDFLPRLMIAQQLLGPVLLELPILLPSDTPPWVPRMLEAYCGVGPDRLRFYSEQDDAILCRRLCLPSFGHNGSYSMHSIVRDFYGGLADTIQITRKRRICLSRASFSDGRVFAARETFERIAQSRGFDIVRPEELGFAQQAALYRSASCIVGEAGSGLHGSVFSELGTVVASVGFNWVQAHVSGAFDQRFIYLERLQAVREANQGLQAFTATDADLVSLFDEIDRIQV</sequence>
<dbReference type="Proteomes" id="UP000305654">
    <property type="component" value="Unassembled WGS sequence"/>
</dbReference>
<dbReference type="OrthoDB" id="7169123at2"/>
<proteinExistence type="predicted"/>
<evidence type="ECO:0000259" key="1">
    <source>
        <dbReference type="Pfam" id="PF04577"/>
    </source>
</evidence>
<evidence type="ECO:0000313" key="3">
    <source>
        <dbReference type="Proteomes" id="UP000305654"/>
    </source>
</evidence>
<name>A0A5R9J9H7_9PROT</name>
<dbReference type="Pfam" id="PF04577">
    <property type="entry name" value="Glyco_transf_61"/>
    <property type="match status" value="1"/>
</dbReference>
<accession>A0A5R9J9H7</accession>
<gene>
    <name evidence="2" type="ORF">FE263_03365</name>
</gene>
<keyword evidence="3" id="KW-1185">Reference proteome</keyword>
<dbReference type="GO" id="GO:0016757">
    <property type="term" value="F:glycosyltransferase activity"/>
    <property type="evidence" value="ECO:0007669"/>
    <property type="project" value="InterPro"/>
</dbReference>
<dbReference type="AlphaFoldDB" id="A0A5R9J9H7"/>
<dbReference type="EMBL" id="VCDI01000001">
    <property type="protein sequence ID" value="TLU74250.1"/>
    <property type="molecule type" value="Genomic_DNA"/>
</dbReference>